<gene>
    <name evidence="1" type="ORF">TWF481_001560</name>
</gene>
<evidence type="ECO:0008006" key="3">
    <source>
        <dbReference type="Google" id="ProtNLM"/>
    </source>
</evidence>
<evidence type="ECO:0000313" key="2">
    <source>
        <dbReference type="Proteomes" id="UP001370758"/>
    </source>
</evidence>
<dbReference type="Gene3D" id="3.40.50.1820">
    <property type="entry name" value="alpha/beta hydrolase"/>
    <property type="match status" value="2"/>
</dbReference>
<dbReference type="InterPro" id="IPR029058">
    <property type="entry name" value="AB_hydrolase_fold"/>
</dbReference>
<dbReference type="Proteomes" id="UP001370758">
    <property type="component" value="Unassembled WGS sequence"/>
</dbReference>
<comment type="caution">
    <text evidence="1">The sequence shown here is derived from an EMBL/GenBank/DDBJ whole genome shotgun (WGS) entry which is preliminary data.</text>
</comment>
<organism evidence="1 2">
    <name type="scientific">Arthrobotrys musiformis</name>
    <dbReference type="NCBI Taxonomy" id="47236"/>
    <lineage>
        <taxon>Eukaryota</taxon>
        <taxon>Fungi</taxon>
        <taxon>Dikarya</taxon>
        <taxon>Ascomycota</taxon>
        <taxon>Pezizomycotina</taxon>
        <taxon>Orbiliomycetes</taxon>
        <taxon>Orbiliales</taxon>
        <taxon>Orbiliaceae</taxon>
        <taxon>Arthrobotrys</taxon>
    </lineage>
</organism>
<reference evidence="1 2" key="1">
    <citation type="submission" date="2023-08" db="EMBL/GenBank/DDBJ databases">
        <authorList>
            <person name="Palmer J.M."/>
        </authorList>
    </citation>
    <scope>NUCLEOTIDE SEQUENCE [LARGE SCALE GENOMIC DNA]</scope>
    <source>
        <strain evidence="1 2">TWF481</strain>
    </source>
</reference>
<keyword evidence="2" id="KW-1185">Reference proteome</keyword>
<dbReference type="SUPFAM" id="SSF53474">
    <property type="entry name" value="alpha/beta-Hydrolases"/>
    <property type="match status" value="1"/>
</dbReference>
<proteinExistence type="predicted"/>
<sequence>MRLNRLGRYSTLSRSSIRFHRFHTSKRICQGYDPRIADLGRVIEDDFMRLRVHYKTPKNPIVLSHGLFGFDTLQLLPWSFIPPLQYWRGINEALQANNCKVIVTAVPPSASIERRAEALARSIEQRAGGQSVNIVGHRFKVLSLTTISSPHQGSPFADYVIQFVGEKRLPKLYRVLEKMGLETGAFQQLTTDFMQNKFNPMTPDIEGVKYFSYGALAYPGLLSPFRTSHRIIQRVDGDNDGLVSIKSASHGVYKGTLIGPSHLDIINWTNRLKWIIKGILGQQNKFNAIAFYLALSDMLAEEGL</sequence>
<accession>A0AAV9VVN8</accession>
<dbReference type="EMBL" id="JAVHJL010000010">
    <property type="protein sequence ID" value="KAK6496559.1"/>
    <property type="molecule type" value="Genomic_DNA"/>
</dbReference>
<name>A0AAV9VVN8_9PEZI</name>
<protein>
    <recommendedName>
        <fullName evidence="3">Triacylglycerol lipase</fullName>
    </recommendedName>
</protein>
<dbReference type="AlphaFoldDB" id="A0AAV9VVN8"/>
<evidence type="ECO:0000313" key="1">
    <source>
        <dbReference type="EMBL" id="KAK6496559.1"/>
    </source>
</evidence>